<dbReference type="SUPFAM" id="SSF48403">
    <property type="entry name" value="Ankyrin repeat"/>
    <property type="match status" value="1"/>
</dbReference>
<evidence type="ECO:0000313" key="5">
    <source>
        <dbReference type="Proteomes" id="UP001056384"/>
    </source>
</evidence>
<feature type="repeat" description="ANK" evidence="3">
    <location>
        <begin position="401"/>
        <end position="433"/>
    </location>
</feature>
<gene>
    <name evidence="4" type="ORF">Slin15195_G105520</name>
</gene>
<feature type="repeat" description="ANK" evidence="3">
    <location>
        <begin position="340"/>
        <end position="372"/>
    </location>
</feature>
<dbReference type="Gene3D" id="1.25.40.20">
    <property type="entry name" value="Ankyrin repeat-containing domain"/>
    <property type="match status" value="2"/>
</dbReference>
<dbReference type="InterPro" id="IPR002110">
    <property type="entry name" value="Ankyrin_rpt"/>
</dbReference>
<dbReference type="Pfam" id="PF12796">
    <property type="entry name" value="Ank_2"/>
    <property type="match status" value="1"/>
</dbReference>
<dbReference type="PANTHER" id="PTHR24198:SF185">
    <property type="entry name" value="ANKYRIN-3"/>
    <property type="match status" value="1"/>
</dbReference>
<sequence length="525" mass="57811">MGAFKRYPPEIFQDIVESLVVMIGIQKAVLLRAVCREFDKAILHAICASQVVDMNDPVTPNLARRMHPRLRGKIILRKSKSASISSEPYLRVVSKICQAFERLCPGLDDQLLLSRNESVAAAVKMDGVGVIDGPIETQNLLSAACIVGDRTMLELVLRSEDCTTDVAGINGFTTYFDNCLTVAAMGGYVDLVLFLLDQGAESQQELPSWKQHSLIQTQADWAGQDHYRQRACLFKRDPSPLRAATSAGHTEIVHILLEPSTRMPENSLEYLRVALAAARAGRLDLIDAVFAAIGKCIRDFEFLENEMMWEAIRGNRLNVVEMLLDQGADPNALPYPSSRGNRGALPLAASLGRFSIIQLLIERGGDVNHYSLNDLDGSPIAGAAAHGQEEAVTLLLHHGADPESALHSAARNAQPRVIRLLLQRCPELVTRDDGRLLHIVFALSLTVCNLTALTLLVEAGVDPNYDVGFGLPVDYAKAELPPFVLNHLISLGAQDTESEAVAAEYPYTRRDIQLSERTWEWLSRY</sequence>
<dbReference type="PANTHER" id="PTHR24198">
    <property type="entry name" value="ANKYRIN REPEAT AND PROTEIN KINASE DOMAIN-CONTAINING PROTEIN"/>
    <property type="match status" value="1"/>
</dbReference>
<evidence type="ECO:0000313" key="4">
    <source>
        <dbReference type="EMBL" id="USW57233.1"/>
    </source>
</evidence>
<reference evidence="4" key="1">
    <citation type="submission" date="2022-06" db="EMBL/GenBank/DDBJ databases">
        <title>Complete genome sequences of two strains of the flax pathogen Septoria linicola.</title>
        <authorList>
            <person name="Lapalu N."/>
            <person name="Simon A."/>
            <person name="Demenou B."/>
            <person name="Paumier D."/>
            <person name="Guillot M.-P."/>
            <person name="Gout L."/>
            <person name="Valade R."/>
        </authorList>
    </citation>
    <scope>NUCLEOTIDE SEQUENCE</scope>
    <source>
        <strain evidence="4">SE15195</strain>
    </source>
</reference>
<dbReference type="GO" id="GO:0005737">
    <property type="term" value="C:cytoplasm"/>
    <property type="evidence" value="ECO:0007669"/>
    <property type="project" value="TreeGrafter"/>
</dbReference>
<evidence type="ECO:0000256" key="3">
    <source>
        <dbReference type="PROSITE-ProRule" id="PRU00023"/>
    </source>
</evidence>
<name>A0A9Q9B1L9_9PEZI</name>
<keyword evidence="2 3" id="KW-0040">ANK repeat</keyword>
<keyword evidence="1" id="KW-0677">Repeat</keyword>
<organism evidence="4 5">
    <name type="scientific">Septoria linicola</name>
    <dbReference type="NCBI Taxonomy" id="215465"/>
    <lineage>
        <taxon>Eukaryota</taxon>
        <taxon>Fungi</taxon>
        <taxon>Dikarya</taxon>
        <taxon>Ascomycota</taxon>
        <taxon>Pezizomycotina</taxon>
        <taxon>Dothideomycetes</taxon>
        <taxon>Dothideomycetidae</taxon>
        <taxon>Mycosphaerellales</taxon>
        <taxon>Mycosphaerellaceae</taxon>
        <taxon>Septoria</taxon>
    </lineage>
</organism>
<accession>A0A9Q9B1L9</accession>
<dbReference type="Proteomes" id="UP001056384">
    <property type="component" value="Chromosome 9"/>
</dbReference>
<keyword evidence="5" id="KW-1185">Reference proteome</keyword>
<evidence type="ECO:0000256" key="2">
    <source>
        <dbReference type="ARBA" id="ARBA00023043"/>
    </source>
</evidence>
<dbReference type="PROSITE" id="PS50297">
    <property type="entry name" value="ANK_REP_REGION"/>
    <property type="match status" value="1"/>
</dbReference>
<dbReference type="SMART" id="SM00248">
    <property type="entry name" value="ANK"/>
    <property type="match status" value="6"/>
</dbReference>
<dbReference type="EMBL" id="CP099426">
    <property type="protein sequence ID" value="USW57233.1"/>
    <property type="molecule type" value="Genomic_DNA"/>
</dbReference>
<dbReference type="PROSITE" id="PS50088">
    <property type="entry name" value="ANK_REPEAT"/>
    <property type="match status" value="2"/>
</dbReference>
<evidence type="ECO:0000256" key="1">
    <source>
        <dbReference type="ARBA" id="ARBA00022737"/>
    </source>
</evidence>
<protein>
    <submittedName>
        <fullName evidence="4">Ankyrin repeat-containing domain superfamily</fullName>
    </submittedName>
</protein>
<dbReference type="InterPro" id="IPR036770">
    <property type="entry name" value="Ankyrin_rpt-contain_sf"/>
</dbReference>
<proteinExistence type="predicted"/>
<dbReference type="AlphaFoldDB" id="A0A9Q9B1L9"/>